<evidence type="ECO:0000313" key="11">
    <source>
        <dbReference type="EMBL" id="EFY06700.1"/>
    </source>
</evidence>
<reference evidence="11 12" key="1">
    <citation type="submission" date="2011-01" db="EMBL/GenBank/DDBJ databases">
        <authorList>
            <person name="Weinstock G."/>
            <person name="Sodergren E."/>
            <person name="Clifton S."/>
            <person name="Fulton L."/>
            <person name="Fulton B."/>
            <person name="Courtney L."/>
            <person name="Fronick C."/>
            <person name="Harrison M."/>
            <person name="Strong C."/>
            <person name="Farmer C."/>
            <person name="Delahaunty K."/>
            <person name="Markovic C."/>
            <person name="Hall O."/>
            <person name="Minx P."/>
            <person name="Tomlinson C."/>
            <person name="Mitreva M."/>
            <person name="Hou S."/>
            <person name="Chen J."/>
            <person name="Wollam A."/>
            <person name="Pepin K.H."/>
            <person name="Johnson M."/>
            <person name="Bhonagiri V."/>
            <person name="Zhang X."/>
            <person name="Suruliraj S."/>
            <person name="Warren W."/>
            <person name="Chinwalla A."/>
            <person name="Mardis E.R."/>
            <person name="Wilson R.K."/>
        </authorList>
    </citation>
    <scope>NUCLEOTIDE SEQUENCE [LARGE SCALE GENOMIC DNA]</scope>
    <source>
        <strain evidence="12">DSM 22608 / JCM 16073 / KCTC 15190 / YIT 12066</strain>
    </source>
</reference>
<evidence type="ECO:0000256" key="1">
    <source>
        <dbReference type="ARBA" id="ARBA00004418"/>
    </source>
</evidence>
<evidence type="ECO:0000256" key="9">
    <source>
        <dbReference type="ARBA" id="ARBA00023186"/>
    </source>
</evidence>
<dbReference type="InterPro" id="IPR018323">
    <property type="entry name" value="OM_lipoprot_carrier_LolA_Pbac"/>
</dbReference>
<gene>
    <name evidence="11" type="primary">lolA</name>
    <name evidence="11" type="ORF">HMPREF9444_01510</name>
</gene>
<keyword evidence="9" id="KW-0143">Chaperone</keyword>
<dbReference type="EMBL" id="AEVO01000087">
    <property type="protein sequence ID" value="EFY06700.1"/>
    <property type="molecule type" value="Genomic_DNA"/>
</dbReference>
<evidence type="ECO:0000256" key="4">
    <source>
        <dbReference type="ARBA" id="ARBA00014035"/>
    </source>
</evidence>
<comment type="caution">
    <text evidence="11">The sequence shown here is derived from an EMBL/GenBank/DDBJ whole genome shotgun (WGS) entry which is preliminary data.</text>
</comment>
<evidence type="ECO:0000256" key="10">
    <source>
        <dbReference type="SAM" id="SignalP"/>
    </source>
</evidence>
<evidence type="ECO:0000313" key="12">
    <source>
        <dbReference type="Proteomes" id="UP000018458"/>
    </source>
</evidence>
<evidence type="ECO:0000256" key="3">
    <source>
        <dbReference type="ARBA" id="ARBA00011245"/>
    </source>
</evidence>
<dbReference type="Pfam" id="PF03548">
    <property type="entry name" value="LolA"/>
    <property type="match status" value="1"/>
</dbReference>
<proteinExistence type="inferred from homology"/>
<sequence>MFKFIKCLAAAACLSYALSGTAFADDKADLKAKLNAFNEFSASFVQEVTDKSGQEVMSSNGIIALQKPAKFMLHTLNPDEQVLFCAGNDIYFYDPFVNQVSIFSRSELSASPFILLSDMSDNVWAHYDVRHENGVYIITPNRQGDIVNLRLSFKGSDIDTISLVMKDGNINTYKLSDGRRSADPQVFEYKIPEDAEVDDERR</sequence>
<dbReference type="HOGENOM" id="CLU_087560_1_0_6"/>
<dbReference type="eggNOG" id="COG2834">
    <property type="taxonomic scope" value="Bacteria"/>
</dbReference>
<protein>
    <recommendedName>
        <fullName evidence="4">Outer-membrane lipoprotein carrier protein</fullName>
    </recommendedName>
</protein>
<dbReference type="Proteomes" id="UP000018458">
    <property type="component" value="Unassembled WGS sequence"/>
</dbReference>
<comment type="subcellular location">
    <subcellularLocation>
        <location evidence="1">Periplasm</location>
    </subcellularLocation>
</comment>
<dbReference type="NCBIfam" id="TIGR00547">
    <property type="entry name" value="lolA"/>
    <property type="match status" value="1"/>
</dbReference>
<dbReference type="PANTHER" id="PTHR35869:SF1">
    <property type="entry name" value="OUTER-MEMBRANE LIPOPROTEIN CARRIER PROTEIN"/>
    <property type="match status" value="1"/>
</dbReference>
<comment type="subunit">
    <text evidence="3">Monomer.</text>
</comment>
<dbReference type="Gene3D" id="2.50.20.10">
    <property type="entry name" value="Lipoprotein localisation LolA/LolB/LppX"/>
    <property type="match status" value="1"/>
</dbReference>
<dbReference type="CDD" id="cd16325">
    <property type="entry name" value="LolA"/>
    <property type="match status" value="1"/>
</dbReference>
<evidence type="ECO:0000256" key="5">
    <source>
        <dbReference type="ARBA" id="ARBA00022448"/>
    </source>
</evidence>
<evidence type="ECO:0000256" key="8">
    <source>
        <dbReference type="ARBA" id="ARBA00022927"/>
    </source>
</evidence>
<dbReference type="GO" id="GO:0044874">
    <property type="term" value="P:lipoprotein localization to outer membrane"/>
    <property type="evidence" value="ECO:0007669"/>
    <property type="project" value="TreeGrafter"/>
</dbReference>
<keyword evidence="8" id="KW-0653">Protein transport</keyword>
<dbReference type="InterPro" id="IPR004564">
    <property type="entry name" value="OM_lipoprot_carrier_LolA-like"/>
</dbReference>
<evidence type="ECO:0000256" key="7">
    <source>
        <dbReference type="ARBA" id="ARBA00022764"/>
    </source>
</evidence>
<feature type="signal peptide" evidence="10">
    <location>
        <begin position="1"/>
        <end position="24"/>
    </location>
</feature>
<comment type="similarity">
    <text evidence="2">Belongs to the LolA family.</text>
</comment>
<dbReference type="InterPro" id="IPR029046">
    <property type="entry name" value="LolA/LolB/LppX"/>
</dbReference>
<dbReference type="PANTHER" id="PTHR35869">
    <property type="entry name" value="OUTER-MEMBRANE LIPOPROTEIN CARRIER PROTEIN"/>
    <property type="match status" value="1"/>
</dbReference>
<evidence type="ECO:0000256" key="6">
    <source>
        <dbReference type="ARBA" id="ARBA00022729"/>
    </source>
</evidence>
<dbReference type="OrthoDB" id="9787361at2"/>
<feature type="chain" id="PRO_5003226796" description="Outer-membrane lipoprotein carrier protein" evidence="10">
    <location>
        <begin position="25"/>
        <end position="202"/>
    </location>
</feature>
<dbReference type="GO" id="GO:0042953">
    <property type="term" value="P:lipoprotein transport"/>
    <property type="evidence" value="ECO:0007669"/>
    <property type="project" value="InterPro"/>
</dbReference>
<dbReference type="STRING" id="762983.HMPREF9444_01510"/>
<keyword evidence="6 10" id="KW-0732">Signal</keyword>
<dbReference type="AlphaFoldDB" id="E8LLA2"/>
<evidence type="ECO:0000256" key="2">
    <source>
        <dbReference type="ARBA" id="ARBA00007615"/>
    </source>
</evidence>
<keyword evidence="12" id="KW-1185">Reference proteome</keyword>
<keyword evidence="5" id="KW-0813">Transport</keyword>
<dbReference type="RefSeq" id="WP_009143688.1">
    <property type="nucleotide sequence ID" value="NZ_GL831020.1"/>
</dbReference>
<dbReference type="GO" id="GO:0030288">
    <property type="term" value="C:outer membrane-bounded periplasmic space"/>
    <property type="evidence" value="ECO:0007669"/>
    <property type="project" value="TreeGrafter"/>
</dbReference>
<name>E8LLA2_SUCHY</name>
<keyword evidence="11" id="KW-0449">Lipoprotein</keyword>
<organism evidence="11 12">
    <name type="scientific">Succinatimonas hippei (strain DSM 22608 / JCM 16073 / KCTC 15190 / YIT 12066)</name>
    <dbReference type="NCBI Taxonomy" id="762983"/>
    <lineage>
        <taxon>Bacteria</taxon>
        <taxon>Pseudomonadati</taxon>
        <taxon>Pseudomonadota</taxon>
        <taxon>Gammaproteobacteria</taxon>
        <taxon>Aeromonadales</taxon>
        <taxon>Succinivibrionaceae</taxon>
        <taxon>Succinatimonas</taxon>
    </lineage>
</organism>
<dbReference type="SUPFAM" id="SSF89392">
    <property type="entry name" value="Prokaryotic lipoproteins and lipoprotein localization factors"/>
    <property type="match status" value="1"/>
</dbReference>
<accession>E8LLA2</accession>
<keyword evidence="7" id="KW-0574">Periplasm</keyword>